<dbReference type="Pfam" id="PF13814">
    <property type="entry name" value="Replic_Relax"/>
    <property type="match status" value="1"/>
</dbReference>
<evidence type="ECO:0000313" key="3">
    <source>
        <dbReference type="Proteomes" id="UP000498980"/>
    </source>
</evidence>
<accession>A0A7J0BZV1</accession>
<feature type="region of interest" description="Disordered" evidence="1">
    <location>
        <begin position="1"/>
        <end position="89"/>
    </location>
</feature>
<organism evidence="2 3">
    <name type="scientific">Streptomyces fulvorobeus</name>
    <dbReference type="NCBI Taxonomy" id="284028"/>
    <lineage>
        <taxon>Bacteria</taxon>
        <taxon>Bacillati</taxon>
        <taxon>Actinomycetota</taxon>
        <taxon>Actinomycetes</taxon>
        <taxon>Kitasatosporales</taxon>
        <taxon>Streptomycetaceae</taxon>
        <taxon>Streptomyces</taxon>
    </lineage>
</organism>
<feature type="compositionally biased region" description="Low complexity" evidence="1">
    <location>
        <begin position="69"/>
        <end position="89"/>
    </location>
</feature>
<dbReference type="AlphaFoldDB" id="A0A7J0BZV1"/>
<name>A0A7J0BZV1_9ACTN</name>
<comment type="caution">
    <text evidence="2">The sequence shown here is derived from an EMBL/GenBank/DDBJ whole genome shotgun (WGS) entry which is preliminary data.</text>
</comment>
<gene>
    <name evidence="2" type="ORF">Sfulv_00550</name>
</gene>
<proteinExistence type="predicted"/>
<dbReference type="InterPro" id="IPR025855">
    <property type="entry name" value="Replic_Relax"/>
</dbReference>
<keyword evidence="3" id="KW-1185">Reference proteome</keyword>
<reference evidence="2 3" key="1">
    <citation type="submission" date="2020-05" db="EMBL/GenBank/DDBJ databases">
        <title>Whole genome shotgun sequence of Streptomyces fulvorobeus NBRC 15897.</title>
        <authorList>
            <person name="Komaki H."/>
            <person name="Tamura T."/>
        </authorList>
    </citation>
    <scope>NUCLEOTIDE SEQUENCE [LARGE SCALE GENOMIC DNA]</scope>
    <source>
        <strain evidence="2 3">NBRC 15897</strain>
    </source>
</reference>
<evidence type="ECO:0000313" key="2">
    <source>
        <dbReference type="EMBL" id="GFM95244.1"/>
    </source>
</evidence>
<evidence type="ECO:0000256" key="1">
    <source>
        <dbReference type="SAM" id="MobiDB-lite"/>
    </source>
</evidence>
<protein>
    <submittedName>
        <fullName evidence="2">Uncharacterized protein</fullName>
    </submittedName>
</protein>
<dbReference type="EMBL" id="BLWC01000001">
    <property type="protein sequence ID" value="GFM95244.1"/>
    <property type="molecule type" value="Genomic_DNA"/>
</dbReference>
<feature type="compositionally biased region" description="Basic and acidic residues" evidence="1">
    <location>
        <begin position="1"/>
        <end position="10"/>
    </location>
</feature>
<feature type="region of interest" description="Disordered" evidence="1">
    <location>
        <begin position="101"/>
        <end position="123"/>
    </location>
</feature>
<sequence>MQKGCNREEVAAVGSERQTADKGALWTVAPAHAHIRVRAGPATDPAAKGRRTEDKMTTAPTPPTPPAPTDTAATASPTAGPAVSPAPSPAAIGRRLSVVADQTPDSPAPAGCNSSSESTDVLGEASRPRKAAAAKAGADIRGEVLLTLAQLRLATPRQLKALLLPRQQGTDHVRRALRNLLAESPALVGRTNRAQQSYWYCTPAGLAEAAASGELAPTTGRTTGKRIAASKTGLREHSLALVDTVIAFHRAGAADFADWPVEGAHPTPAGNLIPDGVVLLADGASAFMEIDRTMSYARLIAKLERYDAYRNAPASGRGNAARPPRSHWQETYAGPPLQRSFPPVLFVFAPAPRRAAPDTREAVFHERARNVASVNYKLTVATTTVPLLTKTGAGKAVWRIVGKGHGEEHRTLATLPKAR</sequence>
<dbReference type="Proteomes" id="UP000498980">
    <property type="component" value="Unassembled WGS sequence"/>
</dbReference>